<reference evidence="1" key="1">
    <citation type="submission" date="2020-10" db="EMBL/GenBank/DDBJ databases">
        <authorList>
            <person name="Castelo-Branco R."/>
            <person name="Eusebio N."/>
            <person name="Adriana R."/>
            <person name="Vieira A."/>
            <person name="Brugerolle De Fraissinette N."/>
            <person name="Rezende De Castro R."/>
            <person name="Schneider M.P."/>
            <person name="Vasconcelos V."/>
            <person name="Leao P.N."/>
        </authorList>
    </citation>
    <scope>NUCLEOTIDE SEQUENCE</scope>
    <source>
        <strain evidence="1">LEGE 07157</strain>
    </source>
</reference>
<keyword evidence="2" id="KW-1185">Reference proteome</keyword>
<dbReference type="Proteomes" id="UP000654482">
    <property type="component" value="Unassembled WGS sequence"/>
</dbReference>
<dbReference type="EMBL" id="JADEWZ010000004">
    <property type="protein sequence ID" value="MBE9115091.1"/>
    <property type="molecule type" value="Genomic_DNA"/>
</dbReference>
<dbReference type="AlphaFoldDB" id="A0A8J7ARW4"/>
<sequence length="166" mass="19127">MEAIYIPNLLKAPQKTEAMEIQDFMPNLETLTPVRGKVVVTHQRTYLEVRGQAETIVTLTCHRCLQHYNHRLEVDGTELIWLEESEIEGDFPLEQEVKLEDLAETLDPRGYFSPDAWLYEQLCLALPLRQLCQMQCQGIDSQVGADSQQIDRRWASLEVLRKAIGD</sequence>
<proteinExistence type="predicted"/>
<gene>
    <name evidence="1" type="ORF">IQ249_04175</name>
</gene>
<protein>
    <submittedName>
        <fullName evidence="1">DUF177 domain-containing protein</fullName>
    </submittedName>
</protein>
<evidence type="ECO:0000313" key="2">
    <source>
        <dbReference type="Proteomes" id="UP000654482"/>
    </source>
</evidence>
<dbReference type="InterPro" id="IPR003772">
    <property type="entry name" value="YceD"/>
</dbReference>
<organism evidence="1 2">
    <name type="scientific">Lusitaniella coriacea LEGE 07157</name>
    <dbReference type="NCBI Taxonomy" id="945747"/>
    <lineage>
        <taxon>Bacteria</taxon>
        <taxon>Bacillati</taxon>
        <taxon>Cyanobacteriota</taxon>
        <taxon>Cyanophyceae</taxon>
        <taxon>Spirulinales</taxon>
        <taxon>Lusitaniellaceae</taxon>
        <taxon>Lusitaniella</taxon>
    </lineage>
</organism>
<accession>A0A8J7ARW4</accession>
<dbReference type="Pfam" id="PF02620">
    <property type="entry name" value="YceD"/>
    <property type="match status" value="1"/>
</dbReference>
<comment type="caution">
    <text evidence="1">The sequence shown here is derived from an EMBL/GenBank/DDBJ whole genome shotgun (WGS) entry which is preliminary data.</text>
</comment>
<dbReference type="RefSeq" id="WP_194028175.1">
    <property type="nucleotide sequence ID" value="NZ_JADEWZ010000004.1"/>
</dbReference>
<evidence type="ECO:0000313" key="1">
    <source>
        <dbReference type="EMBL" id="MBE9115091.1"/>
    </source>
</evidence>
<name>A0A8J7ARW4_9CYAN</name>